<evidence type="ECO:0000313" key="4">
    <source>
        <dbReference type="Proteomes" id="UP000467193"/>
    </source>
</evidence>
<proteinExistence type="predicted"/>
<keyword evidence="2" id="KW-0732">Signal</keyword>
<accession>A0A7I7QP28</accession>
<dbReference type="Proteomes" id="UP000467193">
    <property type="component" value="Chromosome"/>
</dbReference>
<organism evidence="3 4">
    <name type="scientific">Mycolicibacterium sediminis</name>
    <dbReference type="NCBI Taxonomy" id="1286180"/>
    <lineage>
        <taxon>Bacteria</taxon>
        <taxon>Bacillati</taxon>
        <taxon>Actinomycetota</taxon>
        <taxon>Actinomycetes</taxon>
        <taxon>Mycobacteriales</taxon>
        <taxon>Mycobacteriaceae</taxon>
        <taxon>Mycolicibacterium</taxon>
    </lineage>
</organism>
<dbReference type="AlphaFoldDB" id="A0A7I7QP28"/>
<name>A0A7I7QP28_9MYCO</name>
<feature type="region of interest" description="Disordered" evidence="1">
    <location>
        <begin position="70"/>
        <end position="92"/>
    </location>
</feature>
<evidence type="ECO:0000256" key="2">
    <source>
        <dbReference type="SAM" id="SignalP"/>
    </source>
</evidence>
<evidence type="ECO:0000313" key="3">
    <source>
        <dbReference type="EMBL" id="BBY27757.1"/>
    </source>
</evidence>
<feature type="chain" id="PRO_5038928180" evidence="2">
    <location>
        <begin position="28"/>
        <end position="92"/>
    </location>
</feature>
<reference evidence="3 4" key="1">
    <citation type="journal article" date="2019" name="Emerg. Microbes Infect.">
        <title>Comprehensive subspecies identification of 175 nontuberculous mycobacteria species based on 7547 genomic profiles.</title>
        <authorList>
            <person name="Matsumoto Y."/>
            <person name="Kinjo T."/>
            <person name="Motooka D."/>
            <person name="Nabeya D."/>
            <person name="Jung N."/>
            <person name="Uechi K."/>
            <person name="Horii T."/>
            <person name="Iida T."/>
            <person name="Fujita J."/>
            <person name="Nakamura S."/>
        </authorList>
    </citation>
    <scope>NUCLEOTIDE SEQUENCE [LARGE SCALE GENOMIC DNA]</scope>
    <source>
        <strain evidence="3 4">JCM 17899</strain>
    </source>
</reference>
<feature type="signal peptide" evidence="2">
    <location>
        <begin position="1"/>
        <end position="27"/>
    </location>
</feature>
<dbReference type="RefSeq" id="WP_163794985.1">
    <property type="nucleotide sequence ID" value="NZ_AP022588.1"/>
</dbReference>
<evidence type="ECO:0000256" key="1">
    <source>
        <dbReference type="SAM" id="MobiDB-lite"/>
    </source>
</evidence>
<keyword evidence="4" id="KW-1185">Reference proteome</keyword>
<gene>
    <name evidence="3" type="ORF">MSEDJ_18530</name>
</gene>
<protein>
    <submittedName>
        <fullName evidence="3">Uncharacterized protein</fullName>
    </submittedName>
</protein>
<dbReference type="EMBL" id="AP022588">
    <property type="protein sequence ID" value="BBY27757.1"/>
    <property type="molecule type" value="Genomic_DNA"/>
</dbReference>
<dbReference type="KEGG" id="msei:MSEDJ_18530"/>
<sequence length="92" mass="9295">MTTHHHRWLARLAIAGCAAVSFVASTAAPIASATDDHAYNGAPTIVSGGPVPTMNGVPCVGGHLGTCTGFAQNNPPRRVPRSSVGHSPTVSP</sequence>